<gene>
    <name evidence="2" type="ORF">DT99_13375</name>
</gene>
<dbReference type="OrthoDB" id="9889998at2"/>
<keyword evidence="1" id="KW-0472">Membrane</keyword>
<dbReference type="EMBL" id="JJOA01000011">
    <property type="protein sequence ID" value="KEA59218.1"/>
    <property type="molecule type" value="Genomic_DNA"/>
</dbReference>
<protein>
    <submittedName>
        <fullName evidence="2">Uncharacterized protein</fullName>
    </submittedName>
</protein>
<comment type="caution">
    <text evidence="2">The sequence shown here is derived from an EMBL/GenBank/DDBJ whole genome shotgun (WGS) entry which is preliminary data.</text>
</comment>
<proteinExistence type="predicted"/>
<organism evidence="2">
    <name type="scientific">Burkholderia cenocepacia</name>
    <dbReference type="NCBI Taxonomy" id="95486"/>
    <lineage>
        <taxon>Bacteria</taxon>
        <taxon>Pseudomonadati</taxon>
        <taxon>Pseudomonadota</taxon>
        <taxon>Betaproteobacteria</taxon>
        <taxon>Burkholderiales</taxon>
        <taxon>Burkholderiaceae</taxon>
        <taxon>Burkholderia</taxon>
        <taxon>Burkholderia cepacia complex</taxon>
    </lineage>
</organism>
<evidence type="ECO:0000256" key="1">
    <source>
        <dbReference type="SAM" id="Phobius"/>
    </source>
</evidence>
<evidence type="ECO:0000313" key="2">
    <source>
        <dbReference type="EMBL" id="KEA59218.1"/>
    </source>
</evidence>
<feature type="transmembrane region" description="Helical" evidence="1">
    <location>
        <begin position="33"/>
        <end position="51"/>
    </location>
</feature>
<reference evidence="2" key="1">
    <citation type="submission" date="2014-04" db="EMBL/GenBank/DDBJ databases">
        <title>In planta biocontrol of soil-borne Fusarium wilt of banana through a plant endophytic bacterium, Burkholderia cenocepacia 869T2.</title>
        <authorList>
            <person name="Ho Y.-N."/>
            <person name="Chiang H.-M."/>
            <person name="Chao C.-P."/>
            <person name="Su C.-C."/>
            <person name="Hsu H.-F."/>
            <person name="Guo C.-T."/>
            <person name="Hsieh J.-L."/>
            <person name="Huang C.-C."/>
        </authorList>
    </citation>
    <scope>NUCLEOTIDE SEQUENCE [LARGE SCALE GENOMIC DNA]</scope>
    <source>
        <strain evidence="2">869T2</strain>
    </source>
</reference>
<dbReference type="AlphaFoldDB" id="A0A071MES4"/>
<keyword evidence="1" id="KW-0812">Transmembrane</keyword>
<name>A0A071MES4_9BURK</name>
<keyword evidence="1" id="KW-1133">Transmembrane helix</keyword>
<sequence>MAKSEKASGLMLVASFIGSSAINGCNALRLQPFAVRVLCVLAITCCFFVAYRGEVVPSGAKAESTDCFEYCSDIHGMGALQAALVLAADKAAGFRIATRLQMPRITDAGPRRHGRRQTMSAQTTSTSSWLLHARAPMERDGRVQMDGRLSTFDTIR</sequence>
<accession>A0A071MES4</accession>